<dbReference type="EMBL" id="JAICBX010000006">
    <property type="protein sequence ID" value="MBW8640439.1"/>
    <property type="molecule type" value="Genomic_DNA"/>
</dbReference>
<dbReference type="PANTHER" id="PTHR11019:SF159">
    <property type="entry name" value="TRANSCRIPTIONAL REGULATOR-RELATED"/>
    <property type="match status" value="1"/>
</dbReference>
<keyword evidence="3" id="KW-0804">Transcription</keyword>
<evidence type="ECO:0000256" key="2">
    <source>
        <dbReference type="ARBA" id="ARBA00023125"/>
    </source>
</evidence>
<dbReference type="GO" id="GO:0003700">
    <property type="term" value="F:DNA-binding transcription factor activity"/>
    <property type="evidence" value="ECO:0007669"/>
    <property type="project" value="InterPro"/>
</dbReference>
<protein>
    <submittedName>
        <fullName evidence="5">AraC family transcriptional regulator</fullName>
    </submittedName>
</protein>
<dbReference type="PROSITE" id="PS00041">
    <property type="entry name" value="HTH_ARAC_FAMILY_1"/>
    <property type="match status" value="1"/>
</dbReference>
<name>A0AAE2ZR25_9HYPH</name>
<organism evidence="5 6">
    <name type="scientific">Flavimaribacter sediminis</name>
    <dbReference type="NCBI Taxonomy" id="2865987"/>
    <lineage>
        <taxon>Bacteria</taxon>
        <taxon>Pseudomonadati</taxon>
        <taxon>Pseudomonadota</taxon>
        <taxon>Alphaproteobacteria</taxon>
        <taxon>Hyphomicrobiales</taxon>
        <taxon>Rhizobiaceae</taxon>
        <taxon>Flavimaribacter</taxon>
    </lineage>
</organism>
<evidence type="ECO:0000259" key="4">
    <source>
        <dbReference type="PROSITE" id="PS01124"/>
    </source>
</evidence>
<dbReference type="InterPro" id="IPR020449">
    <property type="entry name" value="Tscrpt_reg_AraC-type_HTH"/>
</dbReference>
<evidence type="ECO:0000256" key="3">
    <source>
        <dbReference type="ARBA" id="ARBA00023163"/>
    </source>
</evidence>
<proteinExistence type="predicted"/>
<reference evidence="5" key="1">
    <citation type="submission" date="2021-08" db="EMBL/GenBank/DDBJ databases">
        <title>Hoeflea bacterium WL0058 sp. nov., isolated from the sediment.</title>
        <authorList>
            <person name="Wang L."/>
            <person name="Zhang D."/>
        </authorList>
    </citation>
    <scope>NUCLEOTIDE SEQUENCE</scope>
    <source>
        <strain evidence="5">WL0058</strain>
    </source>
</reference>
<evidence type="ECO:0000313" key="5">
    <source>
        <dbReference type="EMBL" id="MBW8640439.1"/>
    </source>
</evidence>
<sequence length="257" mass="28813">MSLLSGMSVAPSYCFYRTLDPSPPSTITFDRHYLLYSVRGALRLIDEDRAWSLPPSRAAWIAADTPIHFEIKHPVTCCSVLYSVDAIDAPNQALRVFEMSPLARDMVHACRKWNADRPFPHTLADSMFQTLGLLCRDLAASPSNCWIPRGRTDRLKKAIEFTEARLDQSITIDEAASAAGLSPRSLARRFADETGMTWRQVQRRMRMIRAIEILANEADPVTQVAFRTGYNSLSAFNAAFRAFTGCSPSEYRAISVD</sequence>
<dbReference type="AlphaFoldDB" id="A0AAE2ZR25"/>
<dbReference type="PANTHER" id="PTHR11019">
    <property type="entry name" value="HTH-TYPE TRANSCRIPTIONAL REGULATOR NIMR"/>
    <property type="match status" value="1"/>
</dbReference>
<dbReference type="InterPro" id="IPR018060">
    <property type="entry name" value="HTH_AraC"/>
</dbReference>
<dbReference type="SMART" id="SM00342">
    <property type="entry name" value="HTH_ARAC"/>
    <property type="match status" value="1"/>
</dbReference>
<dbReference type="PRINTS" id="PR00032">
    <property type="entry name" value="HTHARAC"/>
</dbReference>
<evidence type="ECO:0000256" key="1">
    <source>
        <dbReference type="ARBA" id="ARBA00023015"/>
    </source>
</evidence>
<dbReference type="SUPFAM" id="SSF46689">
    <property type="entry name" value="Homeodomain-like"/>
    <property type="match status" value="2"/>
</dbReference>
<dbReference type="InterPro" id="IPR018062">
    <property type="entry name" value="HTH_AraC-typ_CS"/>
</dbReference>
<keyword evidence="2" id="KW-0238">DNA-binding</keyword>
<accession>A0AAE2ZR25</accession>
<dbReference type="Gene3D" id="1.10.10.60">
    <property type="entry name" value="Homeodomain-like"/>
    <property type="match status" value="1"/>
</dbReference>
<evidence type="ECO:0000313" key="6">
    <source>
        <dbReference type="Proteomes" id="UP001196509"/>
    </source>
</evidence>
<dbReference type="Pfam" id="PF12833">
    <property type="entry name" value="HTH_18"/>
    <property type="match status" value="1"/>
</dbReference>
<dbReference type="RefSeq" id="WP_220231160.1">
    <property type="nucleotide sequence ID" value="NZ_JAICBX010000006.1"/>
</dbReference>
<gene>
    <name evidence="5" type="ORF">K1W69_24825</name>
</gene>
<comment type="caution">
    <text evidence="5">The sequence shown here is derived from an EMBL/GenBank/DDBJ whole genome shotgun (WGS) entry which is preliminary data.</text>
</comment>
<dbReference type="InterPro" id="IPR009057">
    <property type="entry name" value="Homeodomain-like_sf"/>
</dbReference>
<dbReference type="PROSITE" id="PS01124">
    <property type="entry name" value="HTH_ARAC_FAMILY_2"/>
    <property type="match status" value="1"/>
</dbReference>
<dbReference type="Proteomes" id="UP001196509">
    <property type="component" value="Unassembled WGS sequence"/>
</dbReference>
<dbReference type="GO" id="GO:0043565">
    <property type="term" value="F:sequence-specific DNA binding"/>
    <property type="evidence" value="ECO:0007669"/>
    <property type="project" value="InterPro"/>
</dbReference>
<feature type="domain" description="HTH araC/xylS-type" evidence="4">
    <location>
        <begin position="156"/>
        <end position="254"/>
    </location>
</feature>
<keyword evidence="6" id="KW-1185">Reference proteome</keyword>
<keyword evidence="1" id="KW-0805">Transcription regulation</keyword>